<sequence>MRFFVYTFKSVGLAHYYQLHNSLVNLNQEVGQSVNEYLVVLQPIWTQLDQAKISKDHLRLIKVLIGLRPEYESVRVALLHYSPLRSLDAATQKILFEKNVLASISLNILMLFLPTLIHHLEHQVHFVRIVQDPQIGQTIRTGRKVGRLFELLSLQVPPPSSISAPVTNSNTYQWHLRLDHASPEKLHHLISINNLNNITKALLFSALAPTLLKKMDVLSVKGILVQVFNAHFYDVFNNLFSLSRFIKPFSQEREGRLRHTASLSADFEFRTADLLIELNKCRTIGLRSYDCDKWYQSQIG</sequence>
<dbReference type="EMBL" id="SSTE01014747">
    <property type="protein sequence ID" value="KAA0045081.1"/>
    <property type="molecule type" value="Genomic_DNA"/>
</dbReference>
<organism evidence="1 2">
    <name type="scientific">Cucumis melo var. makuwa</name>
    <name type="common">Oriental melon</name>
    <dbReference type="NCBI Taxonomy" id="1194695"/>
    <lineage>
        <taxon>Eukaryota</taxon>
        <taxon>Viridiplantae</taxon>
        <taxon>Streptophyta</taxon>
        <taxon>Embryophyta</taxon>
        <taxon>Tracheophyta</taxon>
        <taxon>Spermatophyta</taxon>
        <taxon>Magnoliopsida</taxon>
        <taxon>eudicotyledons</taxon>
        <taxon>Gunneridae</taxon>
        <taxon>Pentapetalae</taxon>
        <taxon>rosids</taxon>
        <taxon>fabids</taxon>
        <taxon>Cucurbitales</taxon>
        <taxon>Cucurbitaceae</taxon>
        <taxon>Benincaseae</taxon>
        <taxon>Cucumis</taxon>
    </lineage>
</organism>
<dbReference type="OrthoDB" id="1706811at2759"/>
<dbReference type="AlphaFoldDB" id="A0A5A7TU81"/>
<name>A0A5A7TU81_CUCMM</name>
<gene>
    <name evidence="1" type="ORF">E6C27_scaffold30G00730</name>
</gene>
<evidence type="ECO:0000313" key="1">
    <source>
        <dbReference type="EMBL" id="KAA0045081.1"/>
    </source>
</evidence>
<dbReference type="PANTHER" id="PTHR34222">
    <property type="entry name" value="GAG_PRE-INTEGRS DOMAIN-CONTAINING PROTEIN"/>
    <property type="match status" value="1"/>
</dbReference>
<proteinExistence type="predicted"/>
<dbReference type="Proteomes" id="UP000321393">
    <property type="component" value="Unassembled WGS sequence"/>
</dbReference>
<dbReference type="PANTHER" id="PTHR34222:SF100">
    <property type="entry name" value="CCHC-TYPE DOMAIN-CONTAINING PROTEIN"/>
    <property type="match status" value="1"/>
</dbReference>
<evidence type="ECO:0000313" key="2">
    <source>
        <dbReference type="Proteomes" id="UP000321393"/>
    </source>
</evidence>
<accession>A0A5A7TU81</accession>
<reference evidence="1 2" key="1">
    <citation type="submission" date="2019-08" db="EMBL/GenBank/DDBJ databases">
        <title>Draft genome sequences of two oriental melons (Cucumis melo L. var makuwa).</title>
        <authorList>
            <person name="Kwon S.-Y."/>
        </authorList>
    </citation>
    <scope>NUCLEOTIDE SEQUENCE [LARGE SCALE GENOMIC DNA]</scope>
    <source>
        <strain evidence="2">cv. SW 3</strain>
        <tissue evidence="1">Leaf</tissue>
    </source>
</reference>
<comment type="caution">
    <text evidence="1">The sequence shown here is derived from an EMBL/GenBank/DDBJ whole genome shotgun (WGS) entry which is preliminary data.</text>
</comment>
<protein>
    <submittedName>
        <fullName evidence="1">Zinc finger, CCHC-type</fullName>
    </submittedName>
</protein>